<evidence type="ECO:0000256" key="1">
    <source>
        <dbReference type="SAM" id="Coils"/>
    </source>
</evidence>
<feature type="coiled-coil region" evidence="1">
    <location>
        <begin position="26"/>
        <end position="53"/>
    </location>
</feature>
<dbReference type="AlphaFoldDB" id="A0A4Y9F0R7"/>
<proteinExistence type="predicted"/>
<reference evidence="2 3" key="1">
    <citation type="submission" date="2019-03" db="EMBL/GenBank/DDBJ databases">
        <title>Diversity of the mouse oral microbiome.</title>
        <authorList>
            <person name="Joseph S."/>
            <person name="Aduse-Opoku J."/>
            <person name="Curtis M."/>
            <person name="Wade W."/>
            <person name="Hashim A."/>
        </authorList>
    </citation>
    <scope>NUCLEOTIDE SEQUENCE [LARGE SCALE GENOMIC DNA]</scope>
    <source>
        <strain evidence="3">irhom_31</strain>
    </source>
</reference>
<dbReference type="EMBL" id="SPQC01000051">
    <property type="protein sequence ID" value="TFU20650.1"/>
    <property type="molecule type" value="Genomic_DNA"/>
</dbReference>
<dbReference type="RefSeq" id="WP_135013783.1">
    <property type="nucleotide sequence ID" value="NZ_JADGLK010000051.1"/>
</dbReference>
<evidence type="ECO:0000313" key="2">
    <source>
        <dbReference type="EMBL" id="TFU20650.1"/>
    </source>
</evidence>
<dbReference type="OrthoDB" id="2186744at2"/>
<dbReference type="Pfam" id="PF10779">
    <property type="entry name" value="XhlA"/>
    <property type="match status" value="1"/>
</dbReference>
<accession>A0A4Y9F0R7</accession>
<comment type="caution">
    <text evidence="2">The sequence shown here is derived from an EMBL/GenBank/DDBJ whole genome shotgun (WGS) entry which is preliminary data.</text>
</comment>
<protein>
    <submittedName>
        <fullName evidence="2">Uncharacterized protein</fullName>
    </submittedName>
</protein>
<keyword evidence="1" id="KW-0175">Coiled coil</keyword>
<evidence type="ECO:0000313" key="3">
    <source>
        <dbReference type="Proteomes" id="UP000297951"/>
    </source>
</evidence>
<organism evidence="2 3">
    <name type="scientific">Rothia nasimurium</name>
    <dbReference type="NCBI Taxonomy" id="85336"/>
    <lineage>
        <taxon>Bacteria</taxon>
        <taxon>Bacillati</taxon>
        <taxon>Actinomycetota</taxon>
        <taxon>Actinomycetes</taxon>
        <taxon>Micrococcales</taxon>
        <taxon>Micrococcaceae</taxon>
        <taxon>Rothia</taxon>
    </lineage>
</organism>
<name>A0A4Y9F0R7_9MICC</name>
<gene>
    <name evidence="2" type="ORF">E4U03_11010</name>
</gene>
<sequence>MSEYDTRQISAILVRVEKKLDRMESQAIHRAEIQALEKDVEALQDAQKWLTRTAVGALVLAVLDPVLRVFTG</sequence>
<dbReference type="Proteomes" id="UP000297951">
    <property type="component" value="Unassembled WGS sequence"/>
</dbReference>
<dbReference type="InterPro" id="IPR019715">
    <property type="entry name" value="Haemolysin_XhlA"/>
</dbReference>